<sequence>MMVRDNCFSFDPYSGCAASCFYSCFFDMNECFRFGMSLLRVVYPFSVLEEGASPSCPGPQTVATFWHPRRLPCSGWRTAASLSFLCFRLTEAHFKQKYQ</sequence>
<dbReference type="Proteomes" id="UP001434883">
    <property type="component" value="Unassembled WGS sequence"/>
</dbReference>
<dbReference type="EMBL" id="JAHRIN010072815">
    <property type="protein sequence ID" value="MEQ2216872.1"/>
    <property type="molecule type" value="Genomic_DNA"/>
</dbReference>
<accession>A0ABV0S8H2</accession>
<name>A0ABV0S8H2_9TELE</name>
<comment type="caution">
    <text evidence="1">The sequence shown here is derived from an EMBL/GenBank/DDBJ whole genome shotgun (WGS) entry which is preliminary data.</text>
</comment>
<evidence type="ECO:0000313" key="1">
    <source>
        <dbReference type="EMBL" id="MEQ2216872.1"/>
    </source>
</evidence>
<protein>
    <submittedName>
        <fullName evidence="1">Uncharacterized protein</fullName>
    </submittedName>
</protein>
<keyword evidence="2" id="KW-1185">Reference proteome</keyword>
<gene>
    <name evidence="1" type="ORF">XENOCAPTIV_024168</name>
</gene>
<reference evidence="1 2" key="1">
    <citation type="submission" date="2021-06" db="EMBL/GenBank/DDBJ databases">
        <authorList>
            <person name="Palmer J.M."/>
        </authorList>
    </citation>
    <scope>NUCLEOTIDE SEQUENCE [LARGE SCALE GENOMIC DNA]</scope>
    <source>
        <strain evidence="1 2">XC_2019</strain>
        <tissue evidence="1">Muscle</tissue>
    </source>
</reference>
<evidence type="ECO:0000313" key="2">
    <source>
        <dbReference type="Proteomes" id="UP001434883"/>
    </source>
</evidence>
<organism evidence="1 2">
    <name type="scientific">Xenoophorus captivus</name>
    <dbReference type="NCBI Taxonomy" id="1517983"/>
    <lineage>
        <taxon>Eukaryota</taxon>
        <taxon>Metazoa</taxon>
        <taxon>Chordata</taxon>
        <taxon>Craniata</taxon>
        <taxon>Vertebrata</taxon>
        <taxon>Euteleostomi</taxon>
        <taxon>Actinopterygii</taxon>
        <taxon>Neopterygii</taxon>
        <taxon>Teleostei</taxon>
        <taxon>Neoteleostei</taxon>
        <taxon>Acanthomorphata</taxon>
        <taxon>Ovalentaria</taxon>
        <taxon>Atherinomorphae</taxon>
        <taxon>Cyprinodontiformes</taxon>
        <taxon>Goodeidae</taxon>
        <taxon>Xenoophorus</taxon>
    </lineage>
</organism>
<proteinExistence type="predicted"/>